<protein>
    <recommendedName>
        <fullName evidence="4">3',5'-cyclic-AMP phosphodiesterase</fullName>
        <ecNumber evidence="4">3.1.4.53</ecNumber>
    </recommendedName>
</protein>
<feature type="binding site" evidence="10">
    <location>
        <position position="494"/>
    </location>
    <ligand>
        <name>Zn(2+)</name>
        <dbReference type="ChEBI" id="CHEBI:29105"/>
        <label>1</label>
    </ligand>
</feature>
<dbReference type="CDD" id="cd00077">
    <property type="entry name" value="HDc"/>
    <property type="match status" value="1"/>
</dbReference>
<feature type="binding site" evidence="9">
    <location>
        <position position="678"/>
    </location>
    <ligand>
        <name>AMP</name>
        <dbReference type="ChEBI" id="CHEBI:456215"/>
    </ligand>
</feature>
<dbReference type="InterPro" id="IPR023088">
    <property type="entry name" value="PDEase"/>
</dbReference>
<dbReference type="SUPFAM" id="SSF55785">
    <property type="entry name" value="PYP-like sensor domain (PAS domain)"/>
    <property type="match status" value="1"/>
</dbReference>
<dbReference type="SMART" id="SM00091">
    <property type="entry name" value="PAS"/>
    <property type="match status" value="1"/>
</dbReference>
<keyword evidence="6" id="KW-0378">Hydrolase</keyword>
<evidence type="ECO:0000256" key="1">
    <source>
        <dbReference type="ARBA" id="ARBA00001968"/>
    </source>
</evidence>
<evidence type="ECO:0000256" key="10">
    <source>
        <dbReference type="PIRSR" id="PIRSR623088-3"/>
    </source>
</evidence>
<evidence type="ECO:0000256" key="9">
    <source>
        <dbReference type="PIRSR" id="PIRSR623088-2"/>
    </source>
</evidence>
<dbReference type="PANTHER" id="PTHR11347">
    <property type="entry name" value="CYCLIC NUCLEOTIDE PHOSPHODIESTERASE"/>
    <property type="match status" value="1"/>
</dbReference>
<comment type="cofactor">
    <cofactor evidence="1">
        <name>a divalent metal cation</name>
        <dbReference type="ChEBI" id="CHEBI:60240"/>
    </cofactor>
</comment>
<dbReference type="InterPro" id="IPR036971">
    <property type="entry name" value="PDEase_catalytic_dom_sf"/>
</dbReference>
<dbReference type="Pfam" id="PF13426">
    <property type="entry name" value="PAS_9"/>
    <property type="match status" value="1"/>
</dbReference>
<dbReference type="EC" id="3.1.4.53" evidence="4"/>
<evidence type="ECO:0000256" key="11">
    <source>
        <dbReference type="SAM" id="MobiDB-lite"/>
    </source>
</evidence>
<comment type="pathway">
    <text evidence="2">Purine metabolism; 3',5'-cyclic AMP degradation; AMP from 3',5'-cyclic AMP: step 1/1.</text>
</comment>
<keyword evidence="5 10" id="KW-0479">Metal-binding</keyword>
<keyword evidence="7" id="KW-0114">cAMP</keyword>
<feature type="binding site" evidence="10">
    <location>
        <position position="626"/>
    </location>
    <ligand>
        <name>Zn(2+)</name>
        <dbReference type="ChEBI" id="CHEBI:29105"/>
        <label>1</label>
    </ligand>
</feature>
<dbReference type="Gene3D" id="1.10.1300.10">
    <property type="entry name" value="3'5'-cyclic nucleotide phosphodiesterase, catalytic domain"/>
    <property type="match status" value="1"/>
</dbReference>
<evidence type="ECO:0000259" key="12">
    <source>
        <dbReference type="PROSITE" id="PS50112"/>
    </source>
</evidence>
<evidence type="ECO:0000313" key="14">
    <source>
        <dbReference type="EMBL" id="CAH1392810.1"/>
    </source>
</evidence>
<dbReference type="SUPFAM" id="SSF109604">
    <property type="entry name" value="HD-domain/PDEase-like"/>
    <property type="match status" value="1"/>
</dbReference>
<dbReference type="InterPro" id="IPR003607">
    <property type="entry name" value="HD/PDEase_dom"/>
</dbReference>
<evidence type="ECO:0000256" key="6">
    <source>
        <dbReference type="ARBA" id="ARBA00022801"/>
    </source>
</evidence>
<keyword evidence="15" id="KW-1185">Reference proteome</keyword>
<evidence type="ECO:0000256" key="4">
    <source>
        <dbReference type="ARBA" id="ARBA00012276"/>
    </source>
</evidence>
<feature type="binding site" evidence="10">
    <location>
        <position position="457"/>
    </location>
    <ligand>
        <name>Zn(2+)</name>
        <dbReference type="ChEBI" id="CHEBI:29105"/>
        <label>1</label>
    </ligand>
</feature>
<dbReference type="SMART" id="SM00471">
    <property type="entry name" value="HDc"/>
    <property type="match status" value="1"/>
</dbReference>
<dbReference type="PROSITE" id="PS51845">
    <property type="entry name" value="PDEASE_I_2"/>
    <property type="match status" value="1"/>
</dbReference>
<evidence type="ECO:0000256" key="7">
    <source>
        <dbReference type="ARBA" id="ARBA00023149"/>
    </source>
</evidence>
<dbReference type="CDD" id="cd00130">
    <property type="entry name" value="PAS"/>
    <property type="match status" value="1"/>
</dbReference>
<name>A0A9P0E8I8_NEZVI</name>
<feature type="binding site" evidence="9">
    <location>
        <begin position="453"/>
        <end position="457"/>
    </location>
    <ligand>
        <name>AMP</name>
        <dbReference type="ChEBI" id="CHEBI:456215"/>
    </ligand>
</feature>
<feature type="region of interest" description="Disordered" evidence="11">
    <location>
        <begin position="589"/>
        <end position="609"/>
    </location>
</feature>
<dbReference type="InterPro" id="IPR002073">
    <property type="entry name" value="PDEase_catalytic_dom"/>
</dbReference>
<dbReference type="InterPro" id="IPR011006">
    <property type="entry name" value="CheY-like_superfamily"/>
</dbReference>
<comment type="similarity">
    <text evidence="3">Belongs to the cyclic nucleotide phosphodiesterase family. PDE8 subfamily.</text>
</comment>
<gene>
    <name evidence="14" type="ORF">NEZAVI_LOCUS3571</name>
</gene>
<feature type="compositionally biased region" description="Basic and acidic residues" evidence="11">
    <location>
        <begin position="594"/>
        <end position="604"/>
    </location>
</feature>
<evidence type="ECO:0000313" key="15">
    <source>
        <dbReference type="Proteomes" id="UP001152798"/>
    </source>
</evidence>
<feature type="non-terminal residue" evidence="14">
    <location>
        <position position="1"/>
    </location>
</feature>
<dbReference type="Pfam" id="PF00233">
    <property type="entry name" value="PDEase_I"/>
    <property type="match status" value="1"/>
</dbReference>
<evidence type="ECO:0000256" key="8">
    <source>
        <dbReference type="PIRSR" id="PIRSR623088-1"/>
    </source>
</evidence>
<feature type="domain" description="PAS" evidence="12">
    <location>
        <begin position="133"/>
        <end position="180"/>
    </location>
</feature>
<dbReference type="AlphaFoldDB" id="A0A9P0E8I8"/>
<evidence type="ECO:0000256" key="2">
    <source>
        <dbReference type="ARBA" id="ARBA00004703"/>
    </source>
</evidence>
<dbReference type="Proteomes" id="UP001152798">
    <property type="component" value="Chromosome 2"/>
</dbReference>
<feature type="binding site" evidence="9">
    <location>
        <position position="494"/>
    </location>
    <ligand>
        <name>AMP</name>
        <dbReference type="ChEBI" id="CHEBI:456215"/>
    </ligand>
</feature>
<feature type="domain" description="PDEase" evidence="13">
    <location>
        <begin position="377"/>
        <end position="720"/>
    </location>
</feature>
<reference evidence="14" key="1">
    <citation type="submission" date="2022-01" db="EMBL/GenBank/DDBJ databases">
        <authorList>
            <person name="King R."/>
        </authorList>
    </citation>
    <scope>NUCLEOTIDE SEQUENCE</scope>
</reference>
<feature type="binding site" evidence="10">
    <location>
        <position position="493"/>
    </location>
    <ligand>
        <name>Zn(2+)</name>
        <dbReference type="ChEBI" id="CHEBI:29105"/>
        <label>1</label>
    </ligand>
</feature>
<dbReference type="GO" id="GO:0046872">
    <property type="term" value="F:metal ion binding"/>
    <property type="evidence" value="ECO:0007669"/>
    <property type="project" value="UniProtKB-KW"/>
</dbReference>
<dbReference type="PRINTS" id="PR00387">
    <property type="entry name" value="PDIESTERASE1"/>
</dbReference>
<dbReference type="OrthoDB" id="189220at2759"/>
<proteinExistence type="inferred from homology"/>
<dbReference type="SUPFAM" id="SSF52172">
    <property type="entry name" value="CheY-like"/>
    <property type="match status" value="1"/>
</dbReference>
<dbReference type="Gene3D" id="3.30.450.20">
    <property type="entry name" value="PAS domain"/>
    <property type="match status" value="1"/>
</dbReference>
<dbReference type="GO" id="GO:0004115">
    <property type="term" value="F:3',5'-cyclic-AMP phosphodiesterase activity"/>
    <property type="evidence" value="ECO:0007669"/>
    <property type="project" value="UniProtKB-EC"/>
</dbReference>
<dbReference type="EMBL" id="OV725078">
    <property type="protein sequence ID" value="CAH1392810.1"/>
    <property type="molecule type" value="Genomic_DNA"/>
</dbReference>
<dbReference type="GO" id="GO:0007165">
    <property type="term" value="P:signal transduction"/>
    <property type="evidence" value="ECO:0007669"/>
    <property type="project" value="InterPro"/>
</dbReference>
<evidence type="ECO:0000256" key="3">
    <source>
        <dbReference type="ARBA" id="ARBA00006437"/>
    </source>
</evidence>
<feature type="binding site" evidence="10">
    <location>
        <position position="494"/>
    </location>
    <ligand>
        <name>Zn(2+)</name>
        <dbReference type="ChEBI" id="CHEBI:29105"/>
        <label>2</label>
    </ligand>
</feature>
<accession>A0A9P0E8I8</accession>
<feature type="region of interest" description="Disordered" evidence="11">
    <location>
        <begin position="351"/>
        <end position="373"/>
    </location>
</feature>
<organism evidence="14 15">
    <name type="scientific">Nezara viridula</name>
    <name type="common">Southern green stink bug</name>
    <name type="synonym">Cimex viridulus</name>
    <dbReference type="NCBI Taxonomy" id="85310"/>
    <lineage>
        <taxon>Eukaryota</taxon>
        <taxon>Metazoa</taxon>
        <taxon>Ecdysozoa</taxon>
        <taxon>Arthropoda</taxon>
        <taxon>Hexapoda</taxon>
        <taxon>Insecta</taxon>
        <taxon>Pterygota</taxon>
        <taxon>Neoptera</taxon>
        <taxon>Paraneoptera</taxon>
        <taxon>Hemiptera</taxon>
        <taxon>Heteroptera</taxon>
        <taxon>Panheteroptera</taxon>
        <taxon>Pentatomomorpha</taxon>
        <taxon>Pentatomoidea</taxon>
        <taxon>Pentatomidae</taxon>
        <taxon>Pentatominae</taxon>
        <taxon>Nezara</taxon>
    </lineage>
</organism>
<sequence>DFVSGQKENSPLLVGSSKVLIVGDEIWSTQILNWLDNAECKQRLVTGYEDAGTNFTAFQPHYVMLDLGIPEPSQTLRVLKAIKMEHKVTFIGIVKQSANDKEDCMNTALKSGFDRVLIEGEVLKQVPQRSPAMPESLFVALEKSRDLIIISDNHNKVQFVNGPCLQVLGYTRDEITGKDLTTFQDITPFLRQLERGFEWIGKIRWRTKSGDTLTLQCHAIPFSPGPGLRNHYLYLQDNPLETHVYPRGSLPSIRKGSYDLKSIISEGSARRQSLAKLYNLPLEAPITKVLSLLCAAQENAAQPVVQMLEQVMDILRTTELYTSHLKADNLRAEDPVTTNLIAALVSQGPPSAIMPRRSSNESAVSKKKQGTKKHSHLLLPMSRDLKEALEKLSVWDFDVLLVEKLTAGKPLLYIGMKIFSNFNVHKTLGIDDRTTFGWLSTMEKHYKPTNTYHNSSHAADVLQVTGCFLNRLRVKNLLDPLDEACCLIAAAAHDLGHPGKSSAFLTNSGDELAILYNDVSILEQHHAALTFKLTLRDEKINIFKALDRKTYTSARACIIDMILATDMFKHFEHYTKFVTVFNKPAEDTAGAETKQVERQDKDPENENGINPEDLMLIKRMLIKCADVSNPTRPLHLCKQWAKRIAEEYFAQTDEEKAKNLPVVMPLFDRSTCSIPVSQMGFMDYIVNNMFEEWDSFIEMPEMLYHLRKNYDYWKELHDKGLTGTEDPEKLPKHVKSEKLAAKDFSVKEDTQQLKEKKINVIN</sequence>
<dbReference type="PROSITE" id="PS50112">
    <property type="entry name" value="PAS"/>
    <property type="match status" value="1"/>
</dbReference>
<feature type="binding site" evidence="9">
    <location>
        <position position="626"/>
    </location>
    <ligand>
        <name>AMP</name>
        <dbReference type="ChEBI" id="CHEBI:456215"/>
    </ligand>
</feature>
<feature type="active site" description="Proton donor" evidence="8">
    <location>
        <position position="453"/>
    </location>
</feature>
<evidence type="ECO:0000256" key="5">
    <source>
        <dbReference type="ARBA" id="ARBA00022723"/>
    </source>
</evidence>
<evidence type="ECO:0000259" key="13">
    <source>
        <dbReference type="PROSITE" id="PS51845"/>
    </source>
</evidence>
<dbReference type="InterPro" id="IPR035965">
    <property type="entry name" value="PAS-like_dom_sf"/>
</dbReference>
<dbReference type="InterPro" id="IPR000014">
    <property type="entry name" value="PAS"/>
</dbReference>